<dbReference type="GO" id="GO:0046872">
    <property type="term" value="F:metal ion binding"/>
    <property type="evidence" value="ECO:0007669"/>
    <property type="project" value="UniProtKB-KW"/>
</dbReference>
<evidence type="ECO:0000256" key="3">
    <source>
        <dbReference type="ARBA" id="ARBA00006958"/>
    </source>
</evidence>
<dbReference type="AlphaFoldDB" id="A0A388LKV2"/>
<keyword evidence="6" id="KW-0378">Hydrolase</keyword>
<sequence>MSVVVEGCPSVIRRGPLAAQGGLRCCAAKRGAKVPFRNSNFKPSLHTHRRPWRYHPWSYQCAKRVRGRFAAPIAVGDSFIRSSAGAARKVTTLERVKWCVSHFPLPADDDDPVARHSFARPWFVYEELPSTTPTSAGTGATRVQSSVCSACSTRRRRSIVMEHVSQEVRGKTLSRVERNAVVAAMSAVAMRCCIERTTARLRTRVSIRSQRELLQHVMAAPDCVSMSESIIQLCGAMSSGVIPRATPRWWMRRRMGGMWEDLRKMDDASDEYYKEKLRMSPRVFMEIVEALSPLLQRRVTFYRVPLQPDHIIAYALYRWASGEMYESSTSSFGIGRASGLIAVEDVTRALLRVYSDKIIWPTGMRHTLVLRAFEAKGFPNCYGCIDCTHVYVDKPANAPSENYFDRKHRFSVVAQVVADLDLRITGVFVGYPGSCHDIRVLQLSSLWARAEEGDLFRGAAVVLLFGVRTQGYILGDNGYPPLEWIVVPYGGTDQIPDEERFDNKQKVARGAVERAFGRLKGMWRLFLRTHKTNMDTLPQQFQAVCILHNILLDAGIEFDENLLWEVDANGVRRRVDLGLDHPPHPIAENFNRPRALALREALAERMKHA</sequence>
<dbReference type="Gramene" id="GBG82863">
    <property type="protein sequence ID" value="GBG82863"/>
    <property type="gene ID" value="CBR_g36389"/>
</dbReference>
<dbReference type="GO" id="GO:0016787">
    <property type="term" value="F:hydrolase activity"/>
    <property type="evidence" value="ECO:0007669"/>
    <property type="project" value="UniProtKB-KW"/>
</dbReference>
<dbReference type="OrthoDB" id="2668416at2759"/>
<reference evidence="9 10" key="1">
    <citation type="journal article" date="2018" name="Cell">
        <title>The Chara Genome: Secondary Complexity and Implications for Plant Terrestrialization.</title>
        <authorList>
            <person name="Nishiyama T."/>
            <person name="Sakayama H."/>
            <person name="Vries J.D."/>
            <person name="Buschmann H."/>
            <person name="Saint-Marcoux D."/>
            <person name="Ullrich K.K."/>
            <person name="Haas F.B."/>
            <person name="Vanderstraeten L."/>
            <person name="Becker D."/>
            <person name="Lang D."/>
            <person name="Vosolsobe S."/>
            <person name="Rombauts S."/>
            <person name="Wilhelmsson P.K.I."/>
            <person name="Janitza P."/>
            <person name="Kern R."/>
            <person name="Heyl A."/>
            <person name="Rumpler F."/>
            <person name="Villalobos L.I.A.C."/>
            <person name="Clay J.M."/>
            <person name="Skokan R."/>
            <person name="Toyoda A."/>
            <person name="Suzuki Y."/>
            <person name="Kagoshima H."/>
            <person name="Schijlen E."/>
            <person name="Tajeshwar N."/>
            <person name="Catarino B."/>
            <person name="Hetherington A.J."/>
            <person name="Saltykova A."/>
            <person name="Bonnot C."/>
            <person name="Breuninger H."/>
            <person name="Symeonidi A."/>
            <person name="Radhakrishnan G.V."/>
            <person name="Van Nieuwerburgh F."/>
            <person name="Deforce D."/>
            <person name="Chang C."/>
            <person name="Karol K.G."/>
            <person name="Hedrich R."/>
            <person name="Ulvskov P."/>
            <person name="Glockner G."/>
            <person name="Delwiche C.F."/>
            <person name="Petrasek J."/>
            <person name="Van de Peer Y."/>
            <person name="Friml J."/>
            <person name="Beilby M."/>
            <person name="Dolan L."/>
            <person name="Kohara Y."/>
            <person name="Sugano S."/>
            <person name="Fujiyama A."/>
            <person name="Delaux P.-M."/>
            <person name="Quint M."/>
            <person name="TheiBen G."/>
            <person name="Hagemann M."/>
            <person name="Harholt J."/>
            <person name="Dunand C."/>
            <person name="Zachgo S."/>
            <person name="Langdale J."/>
            <person name="Maumus F."/>
            <person name="Straeten D.V.D."/>
            <person name="Gould S.B."/>
            <person name="Rensing S.A."/>
        </authorList>
    </citation>
    <scope>NUCLEOTIDE SEQUENCE [LARGE SCALE GENOMIC DNA]</scope>
    <source>
        <strain evidence="9 10">S276</strain>
    </source>
</reference>
<dbReference type="GO" id="GO:0004518">
    <property type="term" value="F:nuclease activity"/>
    <property type="evidence" value="ECO:0007669"/>
    <property type="project" value="UniProtKB-KW"/>
</dbReference>
<dbReference type="PANTHER" id="PTHR22930">
    <property type="match status" value="1"/>
</dbReference>
<comment type="cofactor">
    <cofactor evidence="1">
        <name>a divalent metal cation</name>
        <dbReference type="ChEBI" id="CHEBI:60240"/>
    </cofactor>
</comment>
<comment type="caution">
    <text evidence="9">The sequence shown here is derived from an EMBL/GenBank/DDBJ whole genome shotgun (WGS) entry which is preliminary data.</text>
</comment>
<evidence type="ECO:0000256" key="6">
    <source>
        <dbReference type="ARBA" id="ARBA00022801"/>
    </source>
</evidence>
<dbReference type="InterPro" id="IPR027806">
    <property type="entry name" value="HARBI1_dom"/>
</dbReference>
<dbReference type="InterPro" id="IPR045249">
    <property type="entry name" value="HARBI1-like"/>
</dbReference>
<evidence type="ECO:0000313" key="10">
    <source>
        <dbReference type="Proteomes" id="UP000265515"/>
    </source>
</evidence>
<evidence type="ECO:0000256" key="1">
    <source>
        <dbReference type="ARBA" id="ARBA00001968"/>
    </source>
</evidence>
<dbReference type="Pfam" id="PF13359">
    <property type="entry name" value="DDE_Tnp_4"/>
    <property type="match status" value="1"/>
</dbReference>
<dbReference type="PANTHER" id="PTHR22930:SF237">
    <property type="entry name" value="SI:CH73-257C13.2"/>
    <property type="match status" value="1"/>
</dbReference>
<dbReference type="OMA" id="CCIERTT"/>
<evidence type="ECO:0000256" key="5">
    <source>
        <dbReference type="ARBA" id="ARBA00022723"/>
    </source>
</evidence>
<proteinExistence type="inferred from homology"/>
<gene>
    <name evidence="9" type="ORF">CBR_g36389</name>
</gene>
<evidence type="ECO:0000256" key="7">
    <source>
        <dbReference type="ARBA" id="ARBA00023242"/>
    </source>
</evidence>
<comment type="similarity">
    <text evidence="3">Belongs to the HARBI1 family.</text>
</comment>
<keyword evidence="5" id="KW-0479">Metal-binding</keyword>
<dbReference type="EMBL" id="BFEA01000420">
    <property type="protein sequence ID" value="GBG82863.1"/>
    <property type="molecule type" value="Genomic_DNA"/>
</dbReference>
<comment type="subcellular location">
    <subcellularLocation>
        <location evidence="2">Nucleus</location>
    </subcellularLocation>
</comment>
<evidence type="ECO:0000256" key="4">
    <source>
        <dbReference type="ARBA" id="ARBA00022722"/>
    </source>
</evidence>
<keyword evidence="10" id="KW-1185">Reference proteome</keyword>
<protein>
    <recommendedName>
        <fullName evidence="8">DDE Tnp4 domain-containing protein</fullName>
    </recommendedName>
</protein>
<dbReference type="GO" id="GO:0005634">
    <property type="term" value="C:nucleus"/>
    <property type="evidence" value="ECO:0007669"/>
    <property type="project" value="UniProtKB-SubCell"/>
</dbReference>
<accession>A0A388LKV2</accession>
<evidence type="ECO:0000256" key="2">
    <source>
        <dbReference type="ARBA" id="ARBA00004123"/>
    </source>
</evidence>
<organism evidence="9 10">
    <name type="scientific">Chara braunii</name>
    <name type="common">Braun's stonewort</name>
    <dbReference type="NCBI Taxonomy" id="69332"/>
    <lineage>
        <taxon>Eukaryota</taxon>
        <taxon>Viridiplantae</taxon>
        <taxon>Streptophyta</taxon>
        <taxon>Charophyceae</taxon>
        <taxon>Charales</taxon>
        <taxon>Characeae</taxon>
        <taxon>Chara</taxon>
    </lineage>
</organism>
<keyword evidence="4" id="KW-0540">Nuclease</keyword>
<feature type="domain" description="DDE Tnp4" evidence="8">
    <location>
        <begin position="385"/>
        <end position="549"/>
    </location>
</feature>
<evidence type="ECO:0000313" key="9">
    <source>
        <dbReference type="EMBL" id="GBG82863.1"/>
    </source>
</evidence>
<evidence type="ECO:0000259" key="8">
    <source>
        <dbReference type="Pfam" id="PF13359"/>
    </source>
</evidence>
<dbReference type="Proteomes" id="UP000265515">
    <property type="component" value="Unassembled WGS sequence"/>
</dbReference>
<name>A0A388LKV2_CHABU</name>
<keyword evidence="7" id="KW-0539">Nucleus</keyword>